<evidence type="ECO:0000313" key="2">
    <source>
        <dbReference type="EMBL" id="UWZ36359.1"/>
    </source>
</evidence>
<feature type="compositionally biased region" description="Gly residues" evidence="1">
    <location>
        <begin position="210"/>
        <end position="222"/>
    </location>
</feature>
<dbReference type="EMBL" id="CP073721">
    <property type="protein sequence ID" value="UWZ36359.1"/>
    <property type="molecule type" value="Genomic_DNA"/>
</dbReference>
<evidence type="ECO:0000256" key="1">
    <source>
        <dbReference type="SAM" id="MobiDB-lite"/>
    </source>
</evidence>
<protein>
    <recommendedName>
        <fullName evidence="4">Transglycosylase SLT domain-containing protein</fullName>
    </recommendedName>
</protein>
<dbReference type="Proteomes" id="UP001058271">
    <property type="component" value="Chromosome"/>
</dbReference>
<organism evidence="2 3">
    <name type="scientific">Dactylosporangium roseum</name>
    <dbReference type="NCBI Taxonomy" id="47989"/>
    <lineage>
        <taxon>Bacteria</taxon>
        <taxon>Bacillati</taxon>
        <taxon>Actinomycetota</taxon>
        <taxon>Actinomycetes</taxon>
        <taxon>Micromonosporales</taxon>
        <taxon>Micromonosporaceae</taxon>
        <taxon>Dactylosporangium</taxon>
    </lineage>
</organism>
<gene>
    <name evidence="2" type="ORF">Drose_35890</name>
</gene>
<name>A0ABY5Z7J4_9ACTN</name>
<accession>A0ABY5Z7J4</accession>
<evidence type="ECO:0008006" key="4">
    <source>
        <dbReference type="Google" id="ProtNLM"/>
    </source>
</evidence>
<sequence length="420" mass="44040">MPMLGVALAPATGHAAVGRAETTGGAANTWTNYTNAGGTAGPRIAAYATVQISCKVRGFQVADGNPWWYRVGSSPWNDSFYVSADAFYNNGATSGSLRGTPWVDPAVPDCGAAPGAPEASTASVTLARGPAAPAGYRYAITLTGFTPNTAVSVRCYDSVSPGGFYTFTLTTNTTGSAATQSYCYSGDGPDHWVVADGRVTSNHVTWTAAPGGGTSASGGATSGGSTSNSGGTAGYFPTHIRLRGDAGARERALLQLAPQLDKAATNAKIQGQTLAHIIYHEGGNYLSARKGATQKSEMLYSGSVGIGQMRVDTAKLVALKVYRDWSTVDSEDIVVRTNLIYNTDYALRYAAGYVALLQQAGISGDFQLFMAYSLSVDAAKAWKAKSYSMTPSVLDALGFNTRIFIERKRHYDDAVRAIGR</sequence>
<reference evidence="2" key="1">
    <citation type="submission" date="2021-04" db="EMBL/GenBank/DDBJ databases">
        <title>Biosynthetic gene clusters of Dactylosporangioum roseum.</title>
        <authorList>
            <person name="Hartkoorn R.C."/>
            <person name="Beaudoing E."/>
            <person name="Hot D."/>
            <person name="Moureu S."/>
        </authorList>
    </citation>
    <scope>NUCLEOTIDE SEQUENCE</scope>
    <source>
        <strain evidence="2">NRRL B-16295</strain>
    </source>
</reference>
<feature type="region of interest" description="Disordered" evidence="1">
    <location>
        <begin position="210"/>
        <end position="231"/>
    </location>
</feature>
<keyword evidence="3" id="KW-1185">Reference proteome</keyword>
<evidence type="ECO:0000313" key="3">
    <source>
        <dbReference type="Proteomes" id="UP001058271"/>
    </source>
</evidence>
<dbReference type="RefSeq" id="WP_260725690.1">
    <property type="nucleotide sequence ID" value="NZ_BAAABS010000068.1"/>
</dbReference>
<proteinExistence type="predicted"/>